<reference evidence="1 2" key="1">
    <citation type="submission" date="2020-04" db="EMBL/GenBank/DDBJ databases">
        <authorList>
            <person name="Hitch T.C.A."/>
            <person name="Wylensek D."/>
            <person name="Clavel T."/>
        </authorList>
    </citation>
    <scope>NUCLEOTIDE SEQUENCE [LARGE SCALE GENOMIC DNA]</scope>
    <source>
        <strain evidence="1 2">WB01_NA02</strain>
    </source>
</reference>
<organism evidence="1 2">
    <name type="scientific">Clostridium beijerinckii</name>
    <name type="common">Clostridium MP</name>
    <dbReference type="NCBI Taxonomy" id="1520"/>
    <lineage>
        <taxon>Bacteria</taxon>
        <taxon>Bacillati</taxon>
        <taxon>Bacillota</taxon>
        <taxon>Clostridia</taxon>
        <taxon>Eubacteriales</taxon>
        <taxon>Clostridiaceae</taxon>
        <taxon>Clostridium</taxon>
    </lineage>
</organism>
<proteinExistence type="predicted"/>
<name>A0A7X9SKP6_CLOBE</name>
<accession>A0A7X9SKP6</accession>
<dbReference type="EMBL" id="JABAGD010000003">
    <property type="protein sequence ID" value="NMF03713.1"/>
    <property type="molecule type" value="Genomic_DNA"/>
</dbReference>
<dbReference type="AlphaFoldDB" id="A0A7X9SKP6"/>
<sequence>MILRSEKFQVEVTEDKTFTIQSTDNKPYDILFNPENLSWRDITKAFRIKIKSNDRERDIILIGSLYCYDADCGILEENKLIVLMNCAVTIINIEECKILRYKKFSDSGCYFGIYEFQNGYIVYGELEIVKLDKSLNKEWDFSGADIFVTQDKNVPFQISGDKIKLYDWNGVYYELDMNGKVIYDTFKINEVSPQILDI</sequence>
<protein>
    <submittedName>
        <fullName evidence="1">Uncharacterized protein</fullName>
    </submittedName>
</protein>
<dbReference type="RefSeq" id="WP_168981056.1">
    <property type="nucleotide sequence ID" value="NZ_JABAGD010000003.1"/>
</dbReference>
<comment type="caution">
    <text evidence="1">The sequence shown here is derived from an EMBL/GenBank/DDBJ whole genome shotgun (WGS) entry which is preliminary data.</text>
</comment>
<dbReference type="Proteomes" id="UP000587880">
    <property type="component" value="Unassembled WGS sequence"/>
</dbReference>
<evidence type="ECO:0000313" key="1">
    <source>
        <dbReference type="EMBL" id="NMF03713.1"/>
    </source>
</evidence>
<gene>
    <name evidence="1" type="ORF">HF849_02945</name>
</gene>
<evidence type="ECO:0000313" key="2">
    <source>
        <dbReference type="Proteomes" id="UP000587880"/>
    </source>
</evidence>